<proteinExistence type="predicted"/>
<organism evidence="2 3">
    <name type="scientific">Tritrichomonas musculus</name>
    <dbReference type="NCBI Taxonomy" id="1915356"/>
    <lineage>
        <taxon>Eukaryota</taxon>
        <taxon>Metamonada</taxon>
        <taxon>Parabasalia</taxon>
        <taxon>Tritrichomonadida</taxon>
        <taxon>Tritrichomonadidae</taxon>
        <taxon>Tritrichomonas</taxon>
    </lineage>
</organism>
<dbReference type="SUPFAM" id="SSF56112">
    <property type="entry name" value="Protein kinase-like (PK-like)"/>
    <property type="match status" value="1"/>
</dbReference>
<evidence type="ECO:0000259" key="1">
    <source>
        <dbReference type="PROSITE" id="PS50011"/>
    </source>
</evidence>
<evidence type="ECO:0000313" key="2">
    <source>
        <dbReference type="EMBL" id="KAK8845822.1"/>
    </source>
</evidence>
<sequence length="323" mass="37977">MQNQNCSFNIDNYDIREKLRSRTLEYKKVIAVDRRTNKEVDIITYKQEQDDREMVFINIRRGLVYNNVYISQFLNLPGIVKLIEYRLPLAKEDPNLEKKGVNFSGFVAVFEHMKYSDLSINLPRSLPTQEINSTVISKMIFGIAAIMKQIHYHNICLQNLSLDSICLDDNLEPHITNFGSAHFVFTEDDINKEPSQYFPEEYCFSRSKFAKDIYSFGSLILKMFVPRRGQSNFQFIRILEGASLPSSIPDAYSELIRKCTDKKIEQLPSFVEITKLLRDDKYVFDRSTDLEALHEYQNRIDDQKITDIETEIYDYHESRLMYT</sequence>
<dbReference type="InterPro" id="IPR011009">
    <property type="entry name" value="Kinase-like_dom_sf"/>
</dbReference>
<dbReference type="Pfam" id="PF07714">
    <property type="entry name" value="PK_Tyr_Ser-Thr"/>
    <property type="match status" value="1"/>
</dbReference>
<comment type="caution">
    <text evidence="2">The sequence shown here is derived from an EMBL/GenBank/DDBJ whole genome shotgun (WGS) entry which is preliminary data.</text>
</comment>
<reference evidence="2 3" key="1">
    <citation type="submission" date="2024-04" db="EMBL/GenBank/DDBJ databases">
        <title>Tritrichomonas musculus Genome.</title>
        <authorList>
            <person name="Alves-Ferreira E."/>
            <person name="Grigg M."/>
            <person name="Lorenzi H."/>
            <person name="Galac M."/>
        </authorList>
    </citation>
    <scope>NUCLEOTIDE SEQUENCE [LARGE SCALE GENOMIC DNA]</scope>
    <source>
        <strain evidence="2 3">EAF2021</strain>
    </source>
</reference>
<dbReference type="Gene3D" id="1.10.510.10">
    <property type="entry name" value="Transferase(Phosphotransferase) domain 1"/>
    <property type="match status" value="1"/>
</dbReference>
<feature type="domain" description="Protein kinase" evidence="1">
    <location>
        <begin position="1"/>
        <end position="283"/>
    </location>
</feature>
<evidence type="ECO:0000313" key="3">
    <source>
        <dbReference type="Proteomes" id="UP001470230"/>
    </source>
</evidence>
<dbReference type="InterPro" id="IPR001245">
    <property type="entry name" value="Ser-Thr/Tyr_kinase_cat_dom"/>
</dbReference>
<dbReference type="PANTHER" id="PTHR44329">
    <property type="entry name" value="SERINE/THREONINE-PROTEIN KINASE TNNI3K-RELATED"/>
    <property type="match status" value="1"/>
</dbReference>
<keyword evidence="3" id="KW-1185">Reference proteome</keyword>
<protein>
    <recommendedName>
        <fullName evidence="1">Protein kinase domain-containing protein</fullName>
    </recommendedName>
</protein>
<name>A0ABR2HGS1_9EUKA</name>
<dbReference type="SMART" id="SM00220">
    <property type="entry name" value="S_TKc"/>
    <property type="match status" value="1"/>
</dbReference>
<dbReference type="PROSITE" id="PS50011">
    <property type="entry name" value="PROTEIN_KINASE_DOM"/>
    <property type="match status" value="1"/>
</dbReference>
<dbReference type="PANTHER" id="PTHR44329:SF214">
    <property type="entry name" value="PROTEIN KINASE DOMAIN-CONTAINING PROTEIN"/>
    <property type="match status" value="1"/>
</dbReference>
<dbReference type="EMBL" id="JAPFFF010000030">
    <property type="protein sequence ID" value="KAK8845822.1"/>
    <property type="molecule type" value="Genomic_DNA"/>
</dbReference>
<dbReference type="Proteomes" id="UP001470230">
    <property type="component" value="Unassembled WGS sequence"/>
</dbReference>
<accession>A0ABR2HGS1</accession>
<gene>
    <name evidence="2" type="ORF">M9Y10_020745</name>
</gene>
<dbReference type="InterPro" id="IPR051681">
    <property type="entry name" value="Ser/Thr_Kinases-Pseudokinases"/>
</dbReference>
<dbReference type="InterPro" id="IPR000719">
    <property type="entry name" value="Prot_kinase_dom"/>
</dbReference>